<dbReference type="Proteomes" id="UP000621455">
    <property type="component" value="Unassembled WGS sequence"/>
</dbReference>
<evidence type="ECO:0000313" key="2">
    <source>
        <dbReference type="EMBL" id="NHZ83534.1"/>
    </source>
</evidence>
<comment type="caution">
    <text evidence="2">The sequence shown here is derived from an EMBL/GenBank/DDBJ whole genome shotgun (WGS) entry which is preliminary data.</text>
</comment>
<dbReference type="RefSeq" id="WP_167093306.1">
    <property type="nucleotide sequence ID" value="NZ_WHJG01000055.1"/>
</dbReference>
<evidence type="ECO:0000259" key="1">
    <source>
        <dbReference type="Pfam" id="PF20093"/>
    </source>
</evidence>
<feature type="domain" description="DUF6484" evidence="1">
    <location>
        <begin position="46"/>
        <end position="103"/>
    </location>
</feature>
<gene>
    <name evidence="2" type="ORF">F2P44_30340</name>
</gene>
<dbReference type="Pfam" id="PF20093">
    <property type="entry name" value="DUF6484"/>
    <property type="match status" value="1"/>
</dbReference>
<evidence type="ECO:0000313" key="3">
    <source>
        <dbReference type="Proteomes" id="UP000621455"/>
    </source>
</evidence>
<reference evidence="2 3" key="1">
    <citation type="submission" date="2019-10" db="EMBL/GenBank/DDBJ databases">
        <title>Taxonomy of Antarctic Massilia spp.: description of Massilia rubra sp. nov., Massilia aquatica sp. nov., Massilia mucilaginosa sp. nov., Massilia frigida sp. nov. isolated from streams, lakes and regoliths.</title>
        <authorList>
            <person name="Holochova P."/>
            <person name="Sedlacek I."/>
            <person name="Kralova S."/>
            <person name="Maslanova I."/>
            <person name="Busse H.-J."/>
            <person name="Stankova E."/>
            <person name="Vrbovska V."/>
            <person name="Kovarovic V."/>
            <person name="Bartak M."/>
            <person name="Svec P."/>
            <person name="Pantucek R."/>
        </authorList>
    </citation>
    <scope>NUCLEOTIDE SEQUENCE [LARGE SCALE GENOMIC DNA]</scope>
    <source>
        <strain evidence="2 3">CCM 8695</strain>
    </source>
</reference>
<proteinExistence type="predicted"/>
<accession>A0ABX0NIG8</accession>
<dbReference type="EMBL" id="WHJG01000055">
    <property type="protein sequence ID" value="NHZ83534.1"/>
    <property type="molecule type" value="Genomic_DNA"/>
</dbReference>
<name>A0ABX0NIG8_9BURK</name>
<sequence>MKPTPQAVSAAHAEPVEKQLSDAEQLLQEVLIQTLPRNARAEGIAIGHVEAFSPDGHVLVGIPSFGLTGVPARVLAQPVEIGQAVALGFEACDPMRPIILGALLPGQQASLPRDTTDVLLDGEKVTMTAAREIELRCGEAALILSADGRIELRGTYITSHASATQRILGGSVNIN</sequence>
<protein>
    <recommendedName>
        <fullName evidence="1">DUF6484 domain-containing protein</fullName>
    </recommendedName>
</protein>
<organism evidence="2 3">
    <name type="scientific">Massilia frigida</name>
    <dbReference type="NCBI Taxonomy" id="2609281"/>
    <lineage>
        <taxon>Bacteria</taxon>
        <taxon>Pseudomonadati</taxon>
        <taxon>Pseudomonadota</taxon>
        <taxon>Betaproteobacteria</taxon>
        <taxon>Burkholderiales</taxon>
        <taxon>Oxalobacteraceae</taxon>
        <taxon>Telluria group</taxon>
        <taxon>Massilia</taxon>
    </lineage>
</organism>
<keyword evidence="3" id="KW-1185">Reference proteome</keyword>
<dbReference type="InterPro" id="IPR045506">
    <property type="entry name" value="DUF6484"/>
</dbReference>